<dbReference type="OrthoDB" id="2249377at2759"/>
<organism evidence="2 3">
    <name type="scientific">Syncephalastrum racemosum</name>
    <name type="common">Filamentous fungus</name>
    <dbReference type="NCBI Taxonomy" id="13706"/>
    <lineage>
        <taxon>Eukaryota</taxon>
        <taxon>Fungi</taxon>
        <taxon>Fungi incertae sedis</taxon>
        <taxon>Mucoromycota</taxon>
        <taxon>Mucoromycotina</taxon>
        <taxon>Mucoromycetes</taxon>
        <taxon>Mucorales</taxon>
        <taxon>Syncephalastraceae</taxon>
        <taxon>Syncephalastrum</taxon>
    </lineage>
</organism>
<gene>
    <name evidence="2" type="ORF">BCR43DRAFT_522894</name>
</gene>
<dbReference type="Proteomes" id="UP000242180">
    <property type="component" value="Unassembled WGS sequence"/>
</dbReference>
<proteinExistence type="predicted"/>
<evidence type="ECO:0000313" key="2">
    <source>
        <dbReference type="EMBL" id="ORY98840.1"/>
    </source>
</evidence>
<comment type="caution">
    <text evidence="2">The sequence shown here is derived from an EMBL/GenBank/DDBJ whole genome shotgun (WGS) entry which is preliminary data.</text>
</comment>
<protein>
    <submittedName>
        <fullName evidence="2">Uncharacterized protein</fullName>
    </submittedName>
</protein>
<dbReference type="InParanoid" id="A0A1X2HIC5"/>
<dbReference type="EMBL" id="MCGN01000003">
    <property type="protein sequence ID" value="ORY98840.1"/>
    <property type="molecule type" value="Genomic_DNA"/>
</dbReference>
<evidence type="ECO:0000256" key="1">
    <source>
        <dbReference type="SAM" id="Coils"/>
    </source>
</evidence>
<dbReference type="AlphaFoldDB" id="A0A1X2HIC5"/>
<name>A0A1X2HIC5_SYNRA</name>
<sequence length="101" mass="11970">MSFELQELSENADLVCLLPITFDKMAMRSGRVRLMNAHEETASLNGSLHRDPSVNTLHNREQQLKDEIARLRREEQELREKDLWIKQNIVAVREKMMDKRH</sequence>
<evidence type="ECO:0000313" key="3">
    <source>
        <dbReference type="Proteomes" id="UP000242180"/>
    </source>
</evidence>
<feature type="coiled-coil region" evidence="1">
    <location>
        <begin position="54"/>
        <end position="81"/>
    </location>
</feature>
<accession>A0A1X2HIC5</accession>
<reference evidence="2 3" key="1">
    <citation type="submission" date="2016-07" db="EMBL/GenBank/DDBJ databases">
        <title>Pervasive Adenine N6-methylation of Active Genes in Fungi.</title>
        <authorList>
            <consortium name="DOE Joint Genome Institute"/>
            <person name="Mondo S.J."/>
            <person name="Dannebaum R.O."/>
            <person name="Kuo R.C."/>
            <person name="Labutti K."/>
            <person name="Haridas S."/>
            <person name="Kuo A."/>
            <person name="Salamov A."/>
            <person name="Ahrendt S.R."/>
            <person name="Lipzen A."/>
            <person name="Sullivan W."/>
            <person name="Andreopoulos W.B."/>
            <person name="Clum A."/>
            <person name="Lindquist E."/>
            <person name="Daum C."/>
            <person name="Ramamoorthy G.K."/>
            <person name="Gryganskyi A."/>
            <person name="Culley D."/>
            <person name="Magnuson J.K."/>
            <person name="James T.Y."/>
            <person name="O'Malley M.A."/>
            <person name="Stajich J.E."/>
            <person name="Spatafora J.W."/>
            <person name="Visel A."/>
            <person name="Grigoriev I.V."/>
        </authorList>
    </citation>
    <scope>NUCLEOTIDE SEQUENCE [LARGE SCALE GENOMIC DNA]</scope>
    <source>
        <strain evidence="2 3">NRRL 2496</strain>
    </source>
</reference>
<keyword evidence="1" id="KW-0175">Coiled coil</keyword>
<keyword evidence="3" id="KW-1185">Reference proteome</keyword>